<comment type="caution">
    <text evidence="5">The sequence shown here is derived from an EMBL/GenBank/DDBJ whole genome shotgun (WGS) entry which is preliminary data.</text>
</comment>
<evidence type="ECO:0000256" key="3">
    <source>
        <dbReference type="SAM" id="Coils"/>
    </source>
</evidence>
<keyword evidence="4" id="KW-0472">Membrane</keyword>
<keyword evidence="4" id="KW-0812">Transmembrane</keyword>
<organism evidence="5 6">
    <name type="scientific">Candidatus Merdivivens pullistercoris</name>
    <dbReference type="NCBI Taxonomy" id="2840873"/>
    <lineage>
        <taxon>Bacteria</taxon>
        <taxon>Pseudomonadati</taxon>
        <taxon>Bacteroidota</taxon>
        <taxon>Bacteroidia</taxon>
        <taxon>Bacteroidales</taxon>
        <taxon>Muribaculaceae</taxon>
        <taxon>Muribaculaceae incertae sedis</taxon>
        <taxon>Candidatus Merdivivens</taxon>
    </lineage>
</organism>
<dbReference type="PANTHER" id="PTHR35089">
    <property type="entry name" value="CHAPERONE PROTEIN SKP"/>
    <property type="match status" value="1"/>
</dbReference>
<evidence type="ECO:0000313" key="5">
    <source>
        <dbReference type="EMBL" id="MBO8465508.1"/>
    </source>
</evidence>
<evidence type="ECO:0000256" key="1">
    <source>
        <dbReference type="ARBA" id="ARBA00009091"/>
    </source>
</evidence>
<dbReference type="PANTHER" id="PTHR35089:SF1">
    <property type="entry name" value="CHAPERONE PROTEIN SKP"/>
    <property type="match status" value="1"/>
</dbReference>
<dbReference type="GO" id="GO:0051082">
    <property type="term" value="F:unfolded protein binding"/>
    <property type="evidence" value="ECO:0007669"/>
    <property type="project" value="InterPro"/>
</dbReference>
<accession>A0A9D9I5F7</accession>
<feature type="coiled-coil region" evidence="3">
    <location>
        <begin position="111"/>
        <end position="138"/>
    </location>
</feature>
<reference evidence="5" key="2">
    <citation type="journal article" date="2021" name="PeerJ">
        <title>Extensive microbial diversity within the chicken gut microbiome revealed by metagenomics and culture.</title>
        <authorList>
            <person name="Gilroy R."/>
            <person name="Ravi A."/>
            <person name="Getino M."/>
            <person name="Pursley I."/>
            <person name="Horton D.L."/>
            <person name="Alikhan N.F."/>
            <person name="Baker D."/>
            <person name="Gharbi K."/>
            <person name="Hall N."/>
            <person name="Watson M."/>
            <person name="Adriaenssens E.M."/>
            <person name="Foster-Nyarko E."/>
            <person name="Jarju S."/>
            <person name="Secka A."/>
            <person name="Antonio M."/>
            <person name="Oren A."/>
            <person name="Chaudhuri R.R."/>
            <person name="La Ragione R."/>
            <person name="Hildebrand F."/>
            <person name="Pallen M.J."/>
        </authorList>
    </citation>
    <scope>NUCLEOTIDE SEQUENCE</scope>
    <source>
        <strain evidence="5">10037</strain>
    </source>
</reference>
<evidence type="ECO:0000256" key="2">
    <source>
        <dbReference type="ARBA" id="ARBA00022729"/>
    </source>
</evidence>
<sequence length="203" mass="23113">MKQTSLILSIVSIVAVIAMAIFTFTSPKTDSKRTVPATDSTVAKAGQGEIVYIQLDRVITEYDRYNDMRSAIEAKAQSIQNDITRRGQQFENEVTTFQDKMNKGLLLRSSAEKQQQELMQKEQELNTYVGQKQQELQEEEFVMNNTIMEDIKNFLARYNAEKGYRMILTTAEATNTIILGNESLDISDEVIAGLNEEYTDMKK</sequence>
<protein>
    <submittedName>
        <fullName evidence="5">OmpH family outer membrane protein</fullName>
    </submittedName>
</protein>
<dbReference type="InterPro" id="IPR024930">
    <property type="entry name" value="Skp_dom_sf"/>
</dbReference>
<evidence type="ECO:0000256" key="4">
    <source>
        <dbReference type="SAM" id="Phobius"/>
    </source>
</evidence>
<dbReference type="InterPro" id="IPR005632">
    <property type="entry name" value="Chaperone_Skp"/>
</dbReference>
<feature type="transmembrane region" description="Helical" evidence="4">
    <location>
        <begin position="6"/>
        <end position="24"/>
    </location>
</feature>
<keyword evidence="3" id="KW-0175">Coiled coil</keyword>
<dbReference type="SMART" id="SM00935">
    <property type="entry name" value="OmpH"/>
    <property type="match status" value="1"/>
</dbReference>
<dbReference type="SUPFAM" id="SSF111384">
    <property type="entry name" value="OmpH-like"/>
    <property type="match status" value="1"/>
</dbReference>
<dbReference type="GO" id="GO:0050821">
    <property type="term" value="P:protein stabilization"/>
    <property type="evidence" value="ECO:0007669"/>
    <property type="project" value="TreeGrafter"/>
</dbReference>
<keyword evidence="2" id="KW-0732">Signal</keyword>
<gene>
    <name evidence="5" type="ORF">IAB93_05870</name>
</gene>
<dbReference type="Gene3D" id="3.30.910.20">
    <property type="entry name" value="Skp domain"/>
    <property type="match status" value="1"/>
</dbReference>
<dbReference type="AlphaFoldDB" id="A0A9D9I5F7"/>
<name>A0A9D9I5F7_9BACT</name>
<dbReference type="Proteomes" id="UP000823597">
    <property type="component" value="Unassembled WGS sequence"/>
</dbReference>
<dbReference type="GO" id="GO:0005829">
    <property type="term" value="C:cytosol"/>
    <property type="evidence" value="ECO:0007669"/>
    <property type="project" value="TreeGrafter"/>
</dbReference>
<dbReference type="Pfam" id="PF03938">
    <property type="entry name" value="OmpH"/>
    <property type="match status" value="1"/>
</dbReference>
<reference evidence="5" key="1">
    <citation type="submission" date="2020-10" db="EMBL/GenBank/DDBJ databases">
        <authorList>
            <person name="Gilroy R."/>
        </authorList>
    </citation>
    <scope>NUCLEOTIDE SEQUENCE</scope>
    <source>
        <strain evidence="5">10037</strain>
    </source>
</reference>
<dbReference type="EMBL" id="JADIME010000062">
    <property type="protein sequence ID" value="MBO8465508.1"/>
    <property type="molecule type" value="Genomic_DNA"/>
</dbReference>
<comment type="similarity">
    <text evidence="1">Belongs to the Skp family.</text>
</comment>
<keyword evidence="4" id="KW-1133">Transmembrane helix</keyword>
<proteinExistence type="inferred from homology"/>
<evidence type="ECO:0000313" key="6">
    <source>
        <dbReference type="Proteomes" id="UP000823597"/>
    </source>
</evidence>